<evidence type="ECO:0000256" key="2">
    <source>
        <dbReference type="ARBA" id="ARBA00005712"/>
    </source>
</evidence>
<comment type="subcellular location">
    <subcellularLocation>
        <location evidence="1">Mitochondrion inner membrane</location>
    </subcellularLocation>
</comment>
<evidence type="ECO:0000313" key="11">
    <source>
        <dbReference type="EMBL" id="KAK4526326.1"/>
    </source>
</evidence>
<protein>
    <recommendedName>
        <fullName evidence="10">ATP synthase F1 complex delta/epsilon subunit N-terminal domain-containing protein</fullName>
    </recommendedName>
</protein>
<comment type="caution">
    <text evidence="11">The sequence shown here is derived from an EMBL/GenBank/DDBJ whole genome shotgun (WGS) entry which is preliminary data.</text>
</comment>
<keyword evidence="3" id="KW-0813">Transport</keyword>
<dbReference type="Gene3D" id="2.60.15.10">
    <property type="entry name" value="F0F1 ATP synthase delta/epsilon subunit, N-terminal"/>
    <property type="match status" value="1"/>
</dbReference>
<reference evidence="11 12" key="1">
    <citation type="submission" date="2022-07" db="EMBL/GenBank/DDBJ databases">
        <title>Genome-wide signatures of adaptation to extreme environments.</title>
        <authorList>
            <person name="Cho C.H."/>
            <person name="Yoon H.S."/>
        </authorList>
    </citation>
    <scope>NUCLEOTIDE SEQUENCE [LARGE SCALE GENOMIC DNA]</scope>
    <source>
        <strain evidence="11 12">108.79 E11</strain>
    </source>
</reference>
<dbReference type="EMBL" id="JANCYU010000039">
    <property type="protein sequence ID" value="KAK4526326.1"/>
    <property type="molecule type" value="Genomic_DNA"/>
</dbReference>
<dbReference type="HAMAP" id="MF_00530">
    <property type="entry name" value="ATP_synth_epsil_bac"/>
    <property type="match status" value="1"/>
</dbReference>
<dbReference type="GO" id="GO:0005743">
    <property type="term" value="C:mitochondrial inner membrane"/>
    <property type="evidence" value="ECO:0007669"/>
    <property type="project" value="UniProtKB-SubCell"/>
</dbReference>
<evidence type="ECO:0000256" key="7">
    <source>
        <dbReference type="ARBA" id="ARBA00023065"/>
    </source>
</evidence>
<dbReference type="GO" id="GO:0046933">
    <property type="term" value="F:proton-transporting ATP synthase activity, rotational mechanism"/>
    <property type="evidence" value="ECO:0007669"/>
    <property type="project" value="InterPro"/>
</dbReference>
<evidence type="ECO:0000259" key="10">
    <source>
        <dbReference type="Pfam" id="PF02823"/>
    </source>
</evidence>
<dbReference type="PANTHER" id="PTHR13822:SF7">
    <property type="entry name" value="ATP SYNTHASE SUBUNIT DELTA, MITOCHONDRIAL"/>
    <property type="match status" value="1"/>
</dbReference>
<evidence type="ECO:0000256" key="6">
    <source>
        <dbReference type="ARBA" id="ARBA00022946"/>
    </source>
</evidence>
<dbReference type="PANTHER" id="PTHR13822">
    <property type="entry name" value="ATP SYNTHASE DELTA/EPSILON CHAIN"/>
    <property type="match status" value="1"/>
</dbReference>
<dbReference type="NCBIfam" id="TIGR01216">
    <property type="entry name" value="ATP_synt_epsi"/>
    <property type="match status" value="1"/>
</dbReference>
<keyword evidence="9" id="KW-0472">Membrane</keyword>
<gene>
    <name evidence="11" type="ORF">GAYE_SCF23G4240</name>
</gene>
<dbReference type="Pfam" id="PF02823">
    <property type="entry name" value="ATP-synt_DE_N"/>
    <property type="match status" value="1"/>
</dbReference>
<comment type="similarity">
    <text evidence="2">Belongs to the ATPase epsilon chain family.</text>
</comment>
<evidence type="ECO:0000256" key="8">
    <source>
        <dbReference type="ARBA" id="ARBA00023128"/>
    </source>
</evidence>
<sequence>MWRTTIVSLLRRKPSQWLLKRSFADQVAQGSEKLKLGFATPTHALRKDALVDMVVFPAATGMMGVLPQHVPTVAQLKPGVVTVVEDGKEDKYFVSSGFAFVTKERTDILAVEAVRLEDLDKEAVQRGLSECESAVNSASDPVSQAVAQIGVEVHSAMKSALEN</sequence>
<dbReference type="InterPro" id="IPR036771">
    <property type="entry name" value="ATPsynth_dsu/esu_N"/>
</dbReference>
<keyword evidence="5" id="KW-0999">Mitochondrion inner membrane</keyword>
<keyword evidence="8" id="KW-0496">Mitochondrion</keyword>
<evidence type="ECO:0000256" key="4">
    <source>
        <dbReference type="ARBA" id="ARBA00022781"/>
    </source>
</evidence>
<dbReference type="InterPro" id="IPR001469">
    <property type="entry name" value="ATP_synth_F1_dsu/esu"/>
</dbReference>
<name>A0AAV9IGH1_9RHOD</name>
<evidence type="ECO:0000256" key="9">
    <source>
        <dbReference type="ARBA" id="ARBA00023136"/>
    </source>
</evidence>
<dbReference type="GO" id="GO:0045259">
    <property type="term" value="C:proton-transporting ATP synthase complex"/>
    <property type="evidence" value="ECO:0007669"/>
    <property type="project" value="InterPro"/>
</dbReference>
<accession>A0AAV9IGH1</accession>
<dbReference type="CDD" id="cd12152">
    <property type="entry name" value="F1-ATPase_delta"/>
    <property type="match status" value="1"/>
</dbReference>
<dbReference type="Proteomes" id="UP001300502">
    <property type="component" value="Unassembled WGS sequence"/>
</dbReference>
<organism evidence="11 12">
    <name type="scientific">Galdieria yellowstonensis</name>
    <dbReference type="NCBI Taxonomy" id="3028027"/>
    <lineage>
        <taxon>Eukaryota</taxon>
        <taxon>Rhodophyta</taxon>
        <taxon>Bangiophyceae</taxon>
        <taxon>Galdieriales</taxon>
        <taxon>Galdieriaceae</taxon>
        <taxon>Galdieria</taxon>
    </lineage>
</organism>
<keyword evidence="7" id="KW-0406">Ion transport</keyword>
<evidence type="ECO:0000313" key="12">
    <source>
        <dbReference type="Proteomes" id="UP001300502"/>
    </source>
</evidence>
<proteinExistence type="inferred from homology"/>
<dbReference type="Gene3D" id="1.20.5.440">
    <property type="entry name" value="ATP synthase delta/epsilon subunit, C-terminal domain"/>
    <property type="match status" value="1"/>
</dbReference>
<dbReference type="SUPFAM" id="SSF51344">
    <property type="entry name" value="Epsilon subunit of F1F0-ATP synthase N-terminal domain"/>
    <property type="match status" value="1"/>
</dbReference>
<keyword evidence="6" id="KW-0809">Transit peptide</keyword>
<dbReference type="AlphaFoldDB" id="A0AAV9IGH1"/>
<evidence type="ECO:0000256" key="1">
    <source>
        <dbReference type="ARBA" id="ARBA00004273"/>
    </source>
</evidence>
<keyword evidence="4" id="KW-0375">Hydrogen ion transport</keyword>
<dbReference type="InterPro" id="IPR020546">
    <property type="entry name" value="ATP_synth_F1_dsu/esu_N"/>
</dbReference>
<feature type="domain" description="ATP synthase F1 complex delta/epsilon subunit N-terminal" evidence="10">
    <location>
        <begin position="35"/>
        <end position="113"/>
    </location>
</feature>
<keyword evidence="12" id="KW-1185">Reference proteome</keyword>
<evidence type="ECO:0000256" key="3">
    <source>
        <dbReference type="ARBA" id="ARBA00022448"/>
    </source>
</evidence>
<evidence type="ECO:0000256" key="5">
    <source>
        <dbReference type="ARBA" id="ARBA00022792"/>
    </source>
</evidence>